<keyword evidence="9" id="KW-1185">Reference proteome</keyword>
<comment type="similarity">
    <text evidence="2">Belongs to the CD225/Dispanin family.</text>
</comment>
<organism evidence="8 9">
    <name type="scientific">Anas zonorhyncha</name>
    <name type="common">Eastern spot-billed duck</name>
    <dbReference type="NCBI Taxonomy" id="75864"/>
    <lineage>
        <taxon>Eukaryota</taxon>
        <taxon>Metazoa</taxon>
        <taxon>Chordata</taxon>
        <taxon>Craniata</taxon>
        <taxon>Vertebrata</taxon>
        <taxon>Euteleostomi</taxon>
        <taxon>Archelosauria</taxon>
        <taxon>Archosauria</taxon>
        <taxon>Dinosauria</taxon>
        <taxon>Saurischia</taxon>
        <taxon>Theropoda</taxon>
        <taxon>Coelurosauria</taxon>
        <taxon>Aves</taxon>
        <taxon>Neognathae</taxon>
        <taxon>Galloanserae</taxon>
        <taxon>Anseriformes</taxon>
        <taxon>Anatidae</taxon>
        <taxon>Anatinae</taxon>
        <taxon>Anas</taxon>
    </lineage>
</organism>
<feature type="compositionally biased region" description="Acidic residues" evidence="6">
    <location>
        <begin position="135"/>
        <end position="152"/>
    </location>
</feature>
<evidence type="ECO:0000256" key="3">
    <source>
        <dbReference type="ARBA" id="ARBA00022692"/>
    </source>
</evidence>
<accession>A0A8B9U5E7</accession>
<evidence type="ECO:0000256" key="2">
    <source>
        <dbReference type="ARBA" id="ARBA00006843"/>
    </source>
</evidence>
<reference evidence="8" key="2">
    <citation type="submission" date="2025-09" db="UniProtKB">
        <authorList>
            <consortium name="Ensembl"/>
        </authorList>
    </citation>
    <scope>IDENTIFICATION</scope>
</reference>
<dbReference type="AlphaFoldDB" id="A0A8B9U5E7"/>
<name>A0A8B9U5E7_9AVES</name>
<comment type="subcellular location">
    <subcellularLocation>
        <location evidence="1">Membrane</location>
    </subcellularLocation>
</comment>
<reference evidence="8" key="1">
    <citation type="submission" date="2025-08" db="UniProtKB">
        <authorList>
            <consortium name="Ensembl"/>
        </authorList>
    </citation>
    <scope>IDENTIFICATION</scope>
</reference>
<evidence type="ECO:0000256" key="4">
    <source>
        <dbReference type="ARBA" id="ARBA00022989"/>
    </source>
</evidence>
<dbReference type="InterPro" id="IPR007593">
    <property type="entry name" value="CD225/Dispanin_fam"/>
</dbReference>
<keyword evidence="4 7" id="KW-1133">Transmembrane helix</keyword>
<protein>
    <submittedName>
        <fullName evidence="8">Synapse differentiation inducing 1 like</fullName>
    </submittedName>
</protein>
<evidence type="ECO:0000256" key="7">
    <source>
        <dbReference type="SAM" id="Phobius"/>
    </source>
</evidence>
<feature type="transmembrane region" description="Helical" evidence="7">
    <location>
        <begin position="165"/>
        <end position="186"/>
    </location>
</feature>
<dbReference type="PANTHER" id="PTHR14768:SF4">
    <property type="entry name" value="SYNAPSE DIFFERENTIATION-INDUCING GENE PROTEIN 1-LIKE"/>
    <property type="match status" value="1"/>
</dbReference>
<proteinExistence type="inferred from homology"/>
<feature type="region of interest" description="Disordered" evidence="6">
    <location>
        <begin position="135"/>
        <end position="154"/>
    </location>
</feature>
<sequence length="279" mass="30650">MESVRELQDPLLAKAHGHLRGTYSYHQHHSQDYPSHRCQGKLYSYIFQNTGGARTHQLLDASSLQLAVEALYGPNFILVKDETALKAKDSKAESCETTFTESKEAPSEGPEGHEAQGSRLVESDIRIQTVSYEVEEEELQEYESDSSSDSESEDHFLMLPPRDHLGLALFSMLCCFWPLGIAAFYFSQGVRDVPALSACPHVLSPGARVLQGPFCSPLCCVQTPEGWGILILDGSTTAMGLQALQLLFWGQAFPLGLQVLFREPGLPLVPCSGSHPPAK</sequence>
<feature type="region of interest" description="Disordered" evidence="6">
    <location>
        <begin position="93"/>
        <end position="120"/>
    </location>
</feature>
<feature type="compositionally biased region" description="Basic and acidic residues" evidence="6">
    <location>
        <begin position="101"/>
        <end position="120"/>
    </location>
</feature>
<evidence type="ECO:0000256" key="6">
    <source>
        <dbReference type="SAM" id="MobiDB-lite"/>
    </source>
</evidence>
<evidence type="ECO:0000256" key="1">
    <source>
        <dbReference type="ARBA" id="ARBA00004370"/>
    </source>
</evidence>
<evidence type="ECO:0000313" key="9">
    <source>
        <dbReference type="Proteomes" id="UP000694549"/>
    </source>
</evidence>
<dbReference type="PANTHER" id="PTHR14768">
    <property type="entry name" value="UPF0338 PROTEIN"/>
    <property type="match status" value="1"/>
</dbReference>
<keyword evidence="3 7" id="KW-0812">Transmembrane</keyword>
<evidence type="ECO:0000313" key="8">
    <source>
        <dbReference type="Ensembl" id="ENSAZOP00000004097.1"/>
    </source>
</evidence>
<keyword evidence="5 7" id="KW-0472">Membrane</keyword>
<dbReference type="GO" id="GO:0016020">
    <property type="term" value="C:membrane"/>
    <property type="evidence" value="ECO:0007669"/>
    <property type="project" value="UniProtKB-SubCell"/>
</dbReference>
<dbReference type="Proteomes" id="UP000694549">
    <property type="component" value="Unplaced"/>
</dbReference>
<dbReference type="Pfam" id="PF04505">
    <property type="entry name" value="CD225"/>
    <property type="match status" value="1"/>
</dbReference>
<evidence type="ECO:0000256" key="5">
    <source>
        <dbReference type="ARBA" id="ARBA00023136"/>
    </source>
</evidence>
<dbReference type="Ensembl" id="ENSAZOT00000004369.1">
    <property type="protein sequence ID" value="ENSAZOP00000004097.1"/>
    <property type="gene ID" value="ENSAZOG00000002646.1"/>
</dbReference>